<keyword evidence="1" id="KW-0472">Membrane</keyword>
<accession>A0A4Q0PK87</accession>
<evidence type="ECO:0000313" key="2">
    <source>
        <dbReference type="EMBL" id="RXG28295.1"/>
    </source>
</evidence>
<evidence type="ECO:0000256" key="1">
    <source>
        <dbReference type="SAM" id="Phobius"/>
    </source>
</evidence>
<dbReference type="AlphaFoldDB" id="A0A4Q0PK87"/>
<keyword evidence="1" id="KW-1133">Transmembrane helix</keyword>
<gene>
    <name evidence="2" type="ORF">DSL99_2552</name>
</gene>
<sequence length="149" mass="17554">MIKRIEILYTVYSGDYIKRQVEKELSVETKLDWNLINWLQKFEANSQDGKKFSGTIIGNKIELRSKTIFYWPKTIIEIEEGTKTKLILNYRLYWLYVLAFTILVLGYSIMIFESGSFLALDLIMPLILFGGIATFGRWLQNNTKNFFKE</sequence>
<feature type="transmembrane region" description="Helical" evidence="1">
    <location>
        <begin position="93"/>
        <end position="112"/>
    </location>
</feature>
<protein>
    <submittedName>
        <fullName evidence="2">Uncharacterized protein</fullName>
    </submittedName>
</protein>
<organism evidence="2 3">
    <name type="scientific">Leeuwenhoekiella marinoflava</name>
    <dbReference type="NCBI Taxonomy" id="988"/>
    <lineage>
        <taxon>Bacteria</taxon>
        <taxon>Pseudomonadati</taxon>
        <taxon>Bacteroidota</taxon>
        <taxon>Flavobacteriia</taxon>
        <taxon>Flavobacteriales</taxon>
        <taxon>Flavobacteriaceae</taxon>
        <taxon>Leeuwenhoekiella</taxon>
    </lineage>
</organism>
<feature type="transmembrane region" description="Helical" evidence="1">
    <location>
        <begin position="118"/>
        <end position="139"/>
    </location>
</feature>
<evidence type="ECO:0000313" key="3">
    <source>
        <dbReference type="Proteomes" id="UP000290608"/>
    </source>
</evidence>
<proteinExistence type="predicted"/>
<comment type="caution">
    <text evidence="2">The sequence shown here is derived from an EMBL/GenBank/DDBJ whole genome shotgun (WGS) entry which is preliminary data.</text>
</comment>
<keyword evidence="1" id="KW-0812">Transmembrane</keyword>
<dbReference type="Proteomes" id="UP000290608">
    <property type="component" value="Unassembled WGS sequence"/>
</dbReference>
<dbReference type="RefSeq" id="WP_073099958.1">
    <property type="nucleotide sequence ID" value="NZ_QOVL01000012.1"/>
</dbReference>
<reference evidence="2 3" key="1">
    <citation type="submission" date="2018-07" db="EMBL/GenBank/DDBJ databases">
        <title>Leeuwenhoekiella genomics.</title>
        <authorList>
            <person name="Tahon G."/>
            <person name="Willems A."/>
        </authorList>
    </citation>
    <scope>NUCLEOTIDE SEQUENCE [LARGE SCALE GENOMIC DNA]</scope>
    <source>
        <strain evidence="2 3">LMG 1345</strain>
    </source>
</reference>
<dbReference type="EMBL" id="QOVL01000012">
    <property type="protein sequence ID" value="RXG28295.1"/>
    <property type="molecule type" value="Genomic_DNA"/>
</dbReference>
<name>A0A4Q0PK87_9FLAO</name>